<dbReference type="SUPFAM" id="SSF53474">
    <property type="entry name" value="alpha/beta-Hydrolases"/>
    <property type="match status" value="1"/>
</dbReference>
<dbReference type="PANTHER" id="PTHR22946">
    <property type="entry name" value="DIENELACTONE HYDROLASE DOMAIN-CONTAINING PROTEIN-RELATED"/>
    <property type="match status" value="1"/>
</dbReference>
<dbReference type="AlphaFoldDB" id="A0AA96RCC3"/>
<dbReference type="EMBL" id="CP130318">
    <property type="protein sequence ID" value="WNQ10375.1"/>
    <property type="molecule type" value="Genomic_DNA"/>
</dbReference>
<evidence type="ECO:0000313" key="5">
    <source>
        <dbReference type="Proteomes" id="UP001305702"/>
    </source>
</evidence>
<accession>A0AA96RCC3</accession>
<name>A0AA96RCC3_9BACL</name>
<dbReference type="InterPro" id="IPR029058">
    <property type="entry name" value="AB_hydrolase_fold"/>
</dbReference>
<reference evidence="4 5" key="1">
    <citation type="submission" date="2022-02" db="EMBL/GenBank/DDBJ databases">
        <title>Paenibacillus sp. MBLB1776 Whole Genome Shotgun Sequencing.</title>
        <authorList>
            <person name="Hwang C.Y."/>
            <person name="Cho E.-S."/>
            <person name="Seo M.-J."/>
        </authorList>
    </citation>
    <scope>NUCLEOTIDE SEQUENCE [LARGE SCALE GENOMIC DNA]</scope>
    <source>
        <strain evidence="4 5">MBLB1776</strain>
    </source>
</reference>
<gene>
    <name evidence="4" type="ORF">MJA45_22550</name>
</gene>
<evidence type="ECO:0000256" key="2">
    <source>
        <dbReference type="ARBA" id="ARBA00038115"/>
    </source>
</evidence>
<evidence type="ECO:0000256" key="1">
    <source>
        <dbReference type="ARBA" id="ARBA00022801"/>
    </source>
</evidence>
<dbReference type="InterPro" id="IPR050261">
    <property type="entry name" value="FrsA_esterase"/>
</dbReference>
<evidence type="ECO:0000313" key="4">
    <source>
        <dbReference type="EMBL" id="WNQ10375.1"/>
    </source>
</evidence>
<feature type="domain" description="AB hydrolase-1" evidence="3">
    <location>
        <begin position="132"/>
        <end position="276"/>
    </location>
</feature>
<comment type="similarity">
    <text evidence="2">Belongs to the AB hydrolase superfamily. FUS2 hydrolase family.</text>
</comment>
<dbReference type="Pfam" id="PF12697">
    <property type="entry name" value="Abhydrolase_6"/>
    <property type="match status" value="1"/>
</dbReference>
<evidence type="ECO:0000259" key="3">
    <source>
        <dbReference type="Pfam" id="PF12697"/>
    </source>
</evidence>
<dbReference type="RefSeq" id="WP_315604149.1">
    <property type="nucleotide sequence ID" value="NZ_CP130318.1"/>
</dbReference>
<dbReference type="PANTHER" id="PTHR22946:SF9">
    <property type="entry name" value="POLYKETIDE TRANSFERASE AF380"/>
    <property type="match status" value="1"/>
</dbReference>
<dbReference type="Gene3D" id="3.40.50.1820">
    <property type="entry name" value="alpha/beta hydrolase"/>
    <property type="match status" value="1"/>
</dbReference>
<dbReference type="GO" id="GO:0052689">
    <property type="term" value="F:carboxylic ester hydrolase activity"/>
    <property type="evidence" value="ECO:0007669"/>
    <property type="project" value="UniProtKB-ARBA"/>
</dbReference>
<proteinExistence type="inferred from homology"/>
<dbReference type="Proteomes" id="UP001305702">
    <property type="component" value="Chromosome"/>
</dbReference>
<keyword evidence="1 4" id="KW-0378">Hydrolase</keyword>
<organism evidence="4 5">
    <name type="scientific">Paenibacillus aurantius</name>
    <dbReference type="NCBI Taxonomy" id="2918900"/>
    <lineage>
        <taxon>Bacteria</taxon>
        <taxon>Bacillati</taxon>
        <taxon>Bacillota</taxon>
        <taxon>Bacilli</taxon>
        <taxon>Bacillales</taxon>
        <taxon>Paenibacillaceae</taxon>
        <taxon>Paenibacillus</taxon>
    </lineage>
</organism>
<dbReference type="KEGG" id="paun:MJA45_22550"/>
<protein>
    <submittedName>
        <fullName evidence="4">Alpha/beta fold hydrolase</fullName>
    </submittedName>
</protein>
<sequence>MSYRLSELKVDQPPQLLQGIETDEQWAAKRERIKRAWLELLGEEPEIAPSAGTSPKPYEVIGKVEEADHTRLDIRYPANDGDTIGAYLLLPRDSSGEKTKRPAILALHPTAESGRRDTATKEGRDNRRYGLELVSRGYVVLAPDSIGFGSRIYPGAVPFQTAPFYERYPKWTAVGKMLSDHRRALDVLGAVEEADPARIGVIGHSLGGYNGWFLAGLDERVRAVVSSCGFAMFAGDPEPNRWGQREWFSHFPAVTKGLQKDTVPFEWHEIAALAAPVPLFMWSGMDDRIFPNAEAIVSGMKDLGTLYKRAGASEAFQFWLGAAGHDFPGQARELAYTFLDRWLGHQ</sequence>
<dbReference type="InterPro" id="IPR000073">
    <property type="entry name" value="AB_hydrolase_1"/>
</dbReference>
<keyword evidence="5" id="KW-1185">Reference proteome</keyword>